<organism evidence="2 3">
    <name type="scientific">Candidatus Nomurabacteria bacterium GW2011_GWE1_35_16</name>
    <dbReference type="NCBI Taxonomy" id="1618761"/>
    <lineage>
        <taxon>Bacteria</taxon>
        <taxon>Candidatus Nomuraibacteriota</taxon>
    </lineage>
</organism>
<reference evidence="2 3" key="1">
    <citation type="journal article" date="2015" name="Nature">
        <title>rRNA introns, odd ribosomes, and small enigmatic genomes across a large radiation of phyla.</title>
        <authorList>
            <person name="Brown C.T."/>
            <person name="Hug L.A."/>
            <person name="Thomas B.C."/>
            <person name="Sharon I."/>
            <person name="Castelle C.J."/>
            <person name="Singh A."/>
            <person name="Wilkins M.J."/>
            <person name="Williams K.H."/>
            <person name="Banfield J.F."/>
        </authorList>
    </citation>
    <scope>NUCLEOTIDE SEQUENCE [LARGE SCALE GENOMIC DNA]</scope>
</reference>
<keyword evidence="1" id="KW-0812">Transmembrane</keyword>
<protein>
    <submittedName>
        <fullName evidence="2">Uncharacterized protein</fullName>
    </submittedName>
</protein>
<sequence length="204" mass="23456">MQPTTVVQTINQKPIFDPTYLNMEYVFDKIANSINPIISAITDVNTWQTIGIISVLISILALFVIIFSLVRMYEIQVFDREEIEHEINHALAKDKEMERLLNPKWKYILTLIESPNESDWRIAVMESDSLLEESFKERGLIGSTMSDLLEEAKLNGYPGIQGAWDAHLIRNKIAHEGLDYPFTQIEARRVVKLYQNVFEGLGVI</sequence>
<dbReference type="AlphaFoldDB" id="A0A0G0DUW2"/>
<gene>
    <name evidence="2" type="ORF">UR64_C0002G0036</name>
</gene>
<feature type="transmembrane region" description="Helical" evidence="1">
    <location>
        <begin position="50"/>
        <end position="70"/>
    </location>
</feature>
<keyword evidence="1" id="KW-0472">Membrane</keyword>
<proteinExistence type="predicted"/>
<name>A0A0G0DUW2_9BACT</name>
<dbReference type="Proteomes" id="UP000034952">
    <property type="component" value="Unassembled WGS sequence"/>
</dbReference>
<comment type="caution">
    <text evidence="2">The sequence shown here is derived from an EMBL/GenBank/DDBJ whole genome shotgun (WGS) entry which is preliminary data.</text>
</comment>
<accession>A0A0G0DUW2</accession>
<dbReference type="EMBL" id="LBPY01000002">
    <property type="protein sequence ID" value="KKP66820.1"/>
    <property type="molecule type" value="Genomic_DNA"/>
</dbReference>
<evidence type="ECO:0000313" key="3">
    <source>
        <dbReference type="Proteomes" id="UP000034952"/>
    </source>
</evidence>
<keyword evidence="1" id="KW-1133">Transmembrane helix</keyword>
<evidence type="ECO:0000313" key="2">
    <source>
        <dbReference type="EMBL" id="KKP66820.1"/>
    </source>
</evidence>
<evidence type="ECO:0000256" key="1">
    <source>
        <dbReference type="SAM" id="Phobius"/>
    </source>
</evidence>